<feature type="transmembrane region" description="Helical" evidence="2">
    <location>
        <begin position="304"/>
        <end position="322"/>
    </location>
</feature>
<keyword evidence="4" id="KW-1185">Reference proteome</keyword>
<feature type="compositionally biased region" description="Polar residues" evidence="1">
    <location>
        <begin position="349"/>
        <end position="386"/>
    </location>
</feature>
<reference evidence="3 4" key="1">
    <citation type="journal article" date="2006" name="Proc. Natl. Acad. Sci. U.S.A.">
        <title>Genomic analysis of the uncultivated marine crenarchaeote Cenarchaeum symbiosum.</title>
        <authorList>
            <person name="Hallam S.J."/>
            <person name="Konstantinidis K.T."/>
            <person name="Putnam N."/>
            <person name="Schleper C."/>
            <person name="Watanabe Y."/>
            <person name="Sugahara J."/>
            <person name="Preston C."/>
            <person name="de la Torre J."/>
            <person name="Richardson P.M."/>
            <person name="DeLong E.F."/>
        </authorList>
    </citation>
    <scope>NUCLEOTIDE SEQUENCE [LARGE SCALE GENOMIC DNA]</scope>
    <source>
        <strain evidence="4">A</strain>
    </source>
</reference>
<evidence type="ECO:0000313" key="3">
    <source>
        <dbReference type="EMBL" id="ABK77842.1"/>
    </source>
</evidence>
<sequence length="449" mass="48029">MGGQAAYGAQLDVTINPEVESSDFAVKYQKNIRIEYDEGGQVADMLRNDNWVIREAGDLSDPGVVALRDALNHRIASDGSVTQIDDLSVEYTATFDGRQENSVIDYDLKLRGTLTGYNIAAEGGVTGQKLVDLSWRGMTVEEPVFLNGREINMPISAIQANEPVLYSMMGGSTAESLLSNNLINADALRQPLPQWHFLFDPTGIGVDAAQFGISEELKGVRSSYTLGESGLREGIKTELEIDGTFDSDRTYTVKSTQSPAIGNLHILGFSSLDSLGELEIAGVTESAPEGGYGQTSTGDFPVTIIYGMAGLAAVGGGVFFIFSNRQLKKEQGQGQTGIDPSLLTSYQTSASAGGYQTNRGEAQLKTTTQYDQTRSVYADSSNSPPQEIQEESVQEITPPSPTTSEASCACAAAADSGNECDCEMQSQCYCDSTCGCNASVCRDTVHDMQ</sequence>
<organism evidence="3 4">
    <name type="scientific">Cenarchaeum symbiosum (strain A)</name>
    <dbReference type="NCBI Taxonomy" id="414004"/>
    <lineage>
        <taxon>Archaea</taxon>
        <taxon>Nitrososphaerota</taxon>
        <taxon>Candidatus Cenarchaeales</taxon>
        <taxon>Candidatus Cenarchaeaceae</taxon>
        <taxon>Candidatus Cenarchaeum</taxon>
    </lineage>
</organism>
<keyword evidence="2" id="KW-1133">Transmembrane helix</keyword>
<dbReference type="KEGG" id="csy:CENSYa_1218"/>
<dbReference type="PATRIC" id="fig|414004.10.peg.1111"/>
<dbReference type="Proteomes" id="UP000000758">
    <property type="component" value="Chromosome"/>
</dbReference>
<accession>A0RWX5</accession>
<protein>
    <submittedName>
        <fullName evidence="3">Uncharacterized protein</fullName>
    </submittedName>
</protein>
<keyword evidence="2" id="KW-0472">Membrane</keyword>
<dbReference type="HOGENOM" id="CLU_726848_0_0_2"/>
<evidence type="ECO:0000256" key="1">
    <source>
        <dbReference type="SAM" id="MobiDB-lite"/>
    </source>
</evidence>
<name>A0RWX5_CENSY</name>
<gene>
    <name evidence="3" type="ordered locus">CENSYa_1218</name>
</gene>
<dbReference type="AlphaFoldDB" id="A0RWX5"/>
<dbReference type="EnsemblBacteria" id="ABK77842">
    <property type="protein sequence ID" value="ABK77842"/>
    <property type="gene ID" value="CENSYa_1218"/>
</dbReference>
<evidence type="ECO:0000256" key="2">
    <source>
        <dbReference type="SAM" id="Phobius"/>
    </source>
</evidence>
<proteinExistence type="predicted"/>
<keyword evidence="2" id="KW-0812">Transmembrane</keyword>
<dbReference type="EMBL" id="DP000238">
    <property type="protein sequence ID" value="ABK77842.1"/>
    <property type="molecule type" value="Genomic_DNA"/>
</dbReference>
<feature type="region of interest" description="Disordered" evidence="1">
    <location>
        <begin position="349"/>
        <end position="400"/>
    </location>
</feature>
<evidence type="ECO:0000313" key="4">
    <source>
        <dbReference type="Proteomes" id="UP000000758"/>
    </source>
</evidence>